<comment type="caution">
    <text evidence="1">The sequence shown here is derived from an EMBL/GenBank/DDBJ whole genome shotgun (WGS) entry which is preliminary data.</text>
</comment>
<protein>
    <recommendedName>
        <fullName evidence="3">ATPase</fullName>
    </recommendedName>
</protein>
<dbReference type="Proteomes" id="UP000053718">
    <property type="component" value="Unassembled WGS sequence"/>
</dbReference>
<dbReference type="Gene3D" id="3.30.530.20">
    <property type="match status" value="1"/>
</dbReference>
<dbReference type="InterPro" id="IPR023393">
    <property type="entry name" value="START-like_dom_sf"/>
</dbReference>
<keyword evidence="2" id="KW-1185">Reference proteome</keyword>
<proteinExistence type="predicted"/>
<accession>A0A094IPV0</accession>
<dbReference type="STRING" id="1517416.IDAT_01015"/>
<gene>
    <name evidence="1" type="ORF">IDAT_01015</name>
</gene>
<name>A0A094IPV0_9GAMM</name>
<dbReference type="EMBL" id="JPIN01000001">
    <property type="protein sequence ID" value="KFZ29715.1"/>
    <property type="molecule type" value="Genomic_DNA"/>
</dbReference>
<dbReference type="SUPFAM" id="SSF55961">
    <property type="entry name" value="Bet v1-like"/>
    <property type="match status" value="1"/>
</dbReference>
<evidence type="ECO:0008006" key="3">
    <source>
        <dbReference type="Google" id="ProtNLM"/>
    </source>
</evidence>
<reference evidence="1 2" key="1">
    <citation type="submission" date="2014-06" db="EMBL/GenBank/DDBJ databases">
        <title>Draft genome sequence of Idiomarina sp. MCCC 1A10513.</title>
        <authorList>
            <person name="Du J."/>
            <person name="Lai Q."/>
            <person name="Shao Z."/>
        </authorList>
    </citation>
    <scope>NUCLEOTIDE SEQUENCE [LARGE SCALE GENOMIC DNA]</scope>
    <source>
        <strain evidence="1 2">MCCC 1A10513</strain>
    </source>
</reference>
<dbReference type="eggNOG" id="COG3832">
    <property type="taxonomic scope" value="Bacteria"/>
</dbReference>
<sequence length="169" mass="18421">MAFGAATVAAPLHADVIDSSVTGFSLAFTRDLPVTTEIAFQRLTTDVQRWWLADHTWYGSSANMFIDAKPNGCLCETDGQRFTEHLRVVKYEPGQAIRFTGGLGPLQGEGVSGVMDWSVAADAEDPQRSVLTVKYRVGGYTPNDLSQWASAVDNVLQQQMDSLQAYVGD</sequence>
<evidence type="ECO:0000313" key="1">
    <source>
        <dbReference type="EMBL" id="KFZ29715.1"/>
    </source>
</evidence>
<dbReference type="AlphaFoldDB" id="A0A094IPV0"/>
<evidence type="ECO:0000313" key="2">
    <source>
        <dbReference type="Proteomes" id="UP000053718"/>
    </source>
</evidence>
<organism evidence="1 2">
    <name type="scientific">Pseudidiomarina atlantica</name>
    <dbReference type="NCBI Taxonomy" id="1517416"/>
    <lineage>
        <taxon>Bacteria</taxon>
        <taxon>Pseudomonadati</taxon>
        <taxon>Pseudomonadota</taxon>
        <taxon>Gammaproteobacteria</taxon>
        <taxon>Alteromonadales</taxon>
        <taxon>Idiomarinaceae</taxon>
        <taxon>Pseudidiomarina</taxon>
    </lineage>
</organism>